<reference evidence="1" key="1">
    <citation type="submission" date="2020-06" db="EMBL/GenBank/DDBJ databases">
        <title>Unique genomic features of the anaerobic methanotrophic archaea.</title>
        <authorList>
            <person name="Chadwick G.L."/>
            <person name="Skennerton C.T."/>
            <person name="Laso-Perez R."/>
            <person name="Leu A.O."/>
            <person name="Speth D.R."/>
            <person name="Yu H."/>
            <person name="Morgan-Lang C."/>
            <person name="Hatzenpichler R."/>
            <person name="Goudeau D."/>
            <person name="Malmstrom R."/>
            <person name="Brazelton W.J."/>
            <person name="Woyke T."/>
            <person name="Hallam S.J."/>
            <person name="Tyson G.W."/>
            <person name="Wegener G."/>
            <person name="Boetius A."/>
            <person name="Orphan V."/>
        </authorList>
    </citation>
    <scope>NUCLEOTIDE SEQUENCE</scope>
</reference>
<dbReference type="AlphaFoldDB" id="A0A7G9Z6Y4"/>
<accession>A0A7G9Z6Y4</accession>
<organism evidence="1">
    <name type="scientific">Candidatus Methanophaga sp. ANME-1 ERB7</name>
    <dbReference type="NCBI Taxonomy" id="2759913"/>
    <lineage>
        <taxon>Archaea</taxon>
        <taxon>Methanobacteriati</taxon>
        <taxon>Methanobacteriota</taxon>
        <taxon>Stenosarchaea group</taxon>
        <taxon>Methanomicrobia</taxon>
        <taxon>Candidatus Methanophagales</taxon>
        <taxon>Candidatus Methanophagaceae</taxon>
        <taxon>Candidatus Methanophaga</taxon>
    </lineage>
</organism>
<dbReference type="SUPFAM" id="SSF46689">
    <property type="entry name" value="Homeodomain-like"/>
    <property type="match status" value="1"/>
</dbReference>
<name>A0A7G9Z6Y4_9EURY</name>
<gene>
    <name evidence="1" type="ORF">PFDBEHGB_00009</name>
</gene>
<proteinExistence type="predicted"/>
<dbReference type="InterPro" id="IPR009057">
    <property type="entry name" value="Homeodomain-like_sf"/>
</dbReference>
<sequence length="227" mass="26381">MVATIYGVSRRRIQQLVKYYMETGEYSMLDKKRRPKTHLSDEEKQIIEDAYNGSFLGARLLRYHIQKHYKRNISHNKIHQHLLEVGLARHNLKKQKKRKRCRYERKHSLSLVHADWLDYDGTQVIAYEDDASRKILSIGEFTNATTDNAISVFKRAEDIAREYRGKITAVNTDRGTQFYASGGFRSTEDIGGGLIRLMRLQSGIITVSLGHLIWNTLKLRMMHLSGK</sequence>
<dbReference type="EMBL" id="MT631642">
    <property type="protein sequence ID" value="QNO56018.1"/>
    <property type="molecule type" value="Genomic_DNA"/>
</dbReference>
<protein>
    <recommendedName>
        <fullName evidence="2">Integrase catalytic domain-containing protein</fullName>
    </recommendedName>
</protein>
<evidence type="ECO:0008006" key="2">
    <source>
        <dbReference type="Google" id="ProtNLM"/>
    </source>
</evidence>
<evidence type="ECO:0000313" key="1">
    <source>
        <dbReference type="EMBL" id="QNO56018.1"/>
    </source>
</evidence>